<keyword evidence="2" id="KW-1185">Reference proteome</keyword>
<proteinExistence type="predicted"/>
<reference evidence="1" key="1">
    <citation type="submission" date="2020-03" db="EMBL/GenBank/DDBJ databases">
        <authorList>
            <person name="Weist P."/>
        </authorList>
    </citation>
    <scope>NUCLEOTIDE SEQUENCE</scope>
</reference>
<protein>
    <submittedName>
        <fullName evidence="1">Uncharacterized protein</fullName>
    </submittedName>
</protein>
<evidence type="ECO:0000313" key="1">
    <source>
        <dbReference type="EMBL" id="CAB1427648.1"/>
    </source>
</evidence>
<accession>A0A9N7UCQ5</accession>
<comment type="caution">
    <text evidence="1">The sequence shown here is derived from an EMBL/GenBank/DDBJ whole genome shotgun (WGS) entry which is preliminary data.</text>
</comment>
<organism evidence="1 2">
    <name type="scientific">Pleuronectes platessa</name>
    <name type="common">European plaice</name>
    <dbReference type="NCBI Taxonomy" id="8262"/>
    <lineage>
        <taxon>Eukaryota</taxon>
        <taxon>Metazoa</taxon>
        <taxon>Chordata</taxon>
        <taxon>Craniata</taxon>
        <taxon>Vertebrata</taxon>
        <taxon>Euteleostomi</taxon>
        <taxon>Actinopterygii</taxon>
        <taxon>Neopterygii</taxon>
        <taxon>Teleostei</taxon>
        <taxon>Neoteleostei</taxon>
        <taxon>Acanthomorphata</taxon>
        <taxon>Carangaria</taxon>
        <taxon>Pleuronectiformes</taxon>
        <taxon>Pleuronectoidei</taxon>
        <taxon>Pleuronectidae</taxon>
        <taxon>Pleuronectes</taxon>
    </lineage>
</organism>
<dbReference type="AlphaFoldDB" id="A0A9N7UCQ5"/>
<sequence>MDLKVPTQVLSLERPVLTLTFMVTDLLPLVTSRMGPWTEMVASRCNCAIQGDELRREALNPVAPNKGVCPLFVTRSAKHLLQILLSSLHRRDETAVTAVLNLTETAPRESRSTFCHAKTVGGSVPSSGLRAHF</sequence>
<gene>
    <name evidence="1" type="ORF">PLEPLA_LOCUS15589</name>
</gene>
<dbReference type="EMBL" id="CADEAL010000986">
    <property type="protein sequence ID" value="CAB1427648.1"/>
    <property type="molecule type" value="Genomic_DNA"/>
</dbReference>
<evidence type="ECO:0000313" key="2">
    <source>
        <dbReference type="Proteomes" id="UP001153269"/>
    </source>
</evidence>
<dbReference type="Proteomes" id="UP001153269">
    <property type="component" value="Unassembled WGS sequence"/>
</dbReference>
<name>A0A9N7UCQ5_PLEPL</name>